<evidence type="ECO:0000256" key="1">
    <source>
        <dbReference type="SAM" id="SignalP"/>
    </source>
</evidence>
<dbReference type="PANTHER" id="PTHR42767">
    <property type="entry name" value="ENDO-BETA-1,6-GALACTANASE"/>
    <property type="match status" value="1"/>
</dbReference>
<evidence type="ECO:0000313" key="3">
    <source>
        <dbReference type="EMBL" id="ACT95482.1"/>
    </source>
</evidence>
<dbReference type="AlphaFoldDB" id="C6W127"/>
<gene>
    <name evidence="3" type="ordered locus">Dfer_4280</name>
</gene>
<protein>
    <submittedName>
        <fullName evidence="3">Beta-glycosidase</fullName>
    </submittedName>
</protein>
<proteinExistence type="predicted"/>
<evidence type="ECO:0000259" key="2">
    <source>
        <dbReference type="Pfam" id="PF14587"/>
    </source>
</evidence>
<dbReference type="KEGG" id="dfe:Dfer_4280"/>
<dbReference type="GO" id="GO:0004553">
    <property type="term" value="F:hydrolase activity, hydrolyzing O-glycosyl compounds"/>
    <property type="evidence" value="ECO:0007669"/>
    <property type="project" value="InterPro"/>
</dbReference>
<dbReference type="OrthoDB" id="9806701at2"/>
<accession>C6W127</accession>
<keyword evidence="3" id="KW-0378">Hydrolase</keyword>
<dbReference type="eggNOG" id="COG5520">
    <property type="taxonomic scope" value="Bacteria"/>
</dbReference>
<reference evidence="3 4" key="1">
    <citation type="journal article" date="2009" name="Stand. Genomic Sci.">
        <title>Complete genome sequence of Dyadobacter fermentans type strain (NS114).</title>
        <authorList>
            <person name="Lang E."/>
            <person name="Lapidus A."/>
            <person name="Chertkov O."/>
            <person name="Brettin T."/>
            <person name="Detter J.C."/>
            <person name="Han C."/>
            <person name="Copeland A."/>
            <person name="Glavina Del Rio T."/>
            <person name="Nolan M."/>
            <person name="Chen F."/>
            <person name="Lucas S."/>
            <person name="Tice H."/>
            <person name="Cheng J.F."/>
            <person name="Land M."/>
            <person name="Hauser L."/>
            <person name="Chang Y.J."/>
            <person name="Jeffries C.D."/>
            <person name="Kopitz M."/>
            <person name="Bruce D."/>
            <person name="Goodwin L."/>
            <person name="Pitluck S."/>
            <person name="Ovchinnikova G."/>
            <person name="Pati A."/>
            <person name="Ivanova N."/>
            <person name="Mavrommatis K."/>
            <person name="Chen A."/>
            <person name="Palaniappan K."/>
            <person name="Chain P."/>
            <person name="Bristow J."/>
            <person name="Eisen J.A."/>
            <person name="Markowitz V."/>
            <person name="Hugenholtz P."/>
            <person name="Goker M."/>
            <person name="Rohde M."/>
            <person name="Kyrpides N.C."/>
            <person name="Klenk H.P."/>
        </authorList>
    </citation>
    <scope>NUCLEOTIDE SEQUENCE [LARGE SCALE GENOMIC DNA]</scope>
    <source>
        <strain evidence="4">ATCC 700827 / DSM 18053 / CIP 107007 / KCTC 52180 / NS114</strain>
    </source>
</reference>
<dbReference type="Gene3D" id="3.20.20.80">
    <property type="entry name" value="Glycosidases"/>
    <property type="match status" value="1"/>
</dbReference>
<dbReference type="PANTHER" id="PTHR42767:SF1">
    <property type="entry name" value="ENDO-BETA-1,6-GALACTANASE-LIKE DOMAIN-CONTAINING PROTEIN"/>
    <property type="match status" value="1"/>
</dbReference>
<dbReference type="Gene3D" id="2.60.40.1180">
    <property type="entry name" value="Golgi alpha-mannosidase II"/>
    <property type="match status" value="1"/>
</dbReference>
<dbReference type="SUPFAM" id="SSF51445">
    <property type="entry name" value="(Trans)glycosidases"/>
    <property type="match status" value="1"/>
</dbReference>
<dbReference type="InterPro" id="IPR039514">
    <property type="entry name" value="6GAL-like"/>
</dbReference>
<dbReference type="Proteomes" id="UP000002011">
    <property type="component" value="Chromosome"/>
</dbReference>
<dbReference type="RefSeq" id="WP_015813725.1">
    <property type="nucleotide sequence ID" value="NC_013037.1"/>
</dbReference>
<dbReference type="Pfam" id="PF14587">
    <property type="entry name" value="Glyco_hydr_30_2"/>
    <property type="match status" value="1"/>
</dbReference>
<dbReference type="InterPro" id="IPR017853">
    <property type="entry name" value="GH"/>
</dbReference>
<keyword evidence="3" id="KW-0326">Glycosidase</keyword>
<dbReference type="EMBL" id="CP001619">
    <property type="protein sequence ID" value="ACT95482.1"/>
    <property type="molecule type" value="Genomic_DNA"/>
</dbReference>
<feature type="signal peptide" evidence="1">
    <location>
        <begin position="1"/>
        <end position="19"/>
    </location>
</feature>
<dbReference type="CAZy" id="GH30">
    <property type="family name" value="Glycoside Hydrolase Family 30"/>
</dbReference>
<name>C6W127_DYAFD</name>
<dbReference type="STRING" id="471854.Dfer_4280"/>
<keyword evidence="4" id="KW-1185">Reference proteome</keyword>
<keyword evidence="1" id="KW-0732">Signal</keyword>
<sequence>MKKVVLAILSLLTAAAGFAQKPKALIIKINPQNKAQQIDNFGAAGAWFTEGIAKNWPTKNREQMAEWLFSKDFDASGNPKGIGLSAWRFNIGGGTAEQGDSSGITDFRKRVESFLRPDGTYDWSKQAGYIWFTKKAKEYGVENLIAFSNTPPVQFTKNGRGYKTTKDYVSNLKPEHYGDYAGFLATVLKHFDGEGLHFNYISPVNEPQWDWYHAPGQGAKQEGSPWRNDEIARVAKALDSALTATGSASKILLTEAAQLDYLYTKTGNANRQTQAFFAPESKLALTNLKNLPRIIGGHSYFTDKGDSARIAIRQYVADTTAKYGVTFWQTEYSMLADGYREGKTGRIPAIDCALFLSKVIHDDLVHGNAAAWQLWNSWEPGNPDFDTRYYVIALKPSSPEYVDGTITATKNLWALGHYSRFIRPGMHRLHITRNDGLSPVQIAQDLMVSAYAGEKQVVLVAINYSNEERILKPEISGFKASGGDIYLTTGEKGVDMQRSKVRKLKDGVKVPARGMVTVVLQK</sequence>
<organism evidence="3 4">
    <name type="scientific">Dyadobacter fermentans (strain ATCC 700827 / DSM 18053 / CIP 107007 / KCTC 52180 / NS114)</name>
    <dbReference type="NCBI Taxonomy" id="471854"/>
    <lineage>
        <taxon>Bacteria</taxon>
        <taxon>Pseudomonadati</taxon>
        <taxon>Bacteroidota</taxon>
        <taxon>Cytophagia</taxon>
        <taxon>Cytophagales</taxon>
        <taxon>Spirosomataceae</taxon>
        <taxon>Dyadobacter</taxon>
    </lineage>
</organism>
<feature type="domain" description="Endo-beta-1,6-galactanase-like" evidence="2">
    <location>
        <begin position="27"/>
        <end position="380"/>
    </location>
</feature>
<dbReference type="InterPro" id="IPR013780">
    <property type="entry name" value="Glyco_hydro_b"/>
</dbReference>
<dbReference type="HOGENOM" id="CLU_031530_0_0_10"/>
<feature type="chain" id="PRO_5002969369" evidence="1">
    <location>
        <begin position="20"/>
        <end position="522"/>
    </location>
</feature>
<dbReference type="InterPro" id="IPR039743">
    <property type="entry name" value="6GAL/EXGAL"/>
</dbReference>
<evidence type="ECO:0000313" key="4">
    <source>
        <dbReference type="Proteomes" id="UP000002011"/>
    </source>
</evidence>